<keyword evidence="2" id="KW-1185">Reference proteome</keyword>
<name>A0A158KL41_9BURK</name>
<comment type="caution">
    <text evidence="1">The sequence shown here is derived from an EMBL/GenBank/DDBJ whole genome shotgun (WGS) entry which is preliminary data.</text>
</comment>
<dbReference type="Proteomes" id="UP000054770">
    <property type="component" value="Unassembled WGS sequence"/>
</dbReference>
<organism evidence="1 2">
    <name type="scientific">Caballeronia choica</name>
    <dbReference type="NCBI Taxonomy" id="326476"/>
    <lineage>
        <taxon>Bacteria</taxon>
        <taxon>Pseudomonadati</taxon>
        <taxon>Pseudomonadota</taxon>
        <taxon>Betaproteobacteria</taxon>
        <taxon>Burkholderiales</taxon>
        <taxon>Burkholderiaceae</taxon>
        <taxon>Caballeronia</taxon>
    </lineage>
</organism>
<evidence type="ECO:0000313" key="2">
    <source>
        <dbReference type="Proteomes" id="UP000054770"/>
    </source>
</evidence>
<evidence type="ECO:0000313" key="1">
    <source>
        <dbReference type="EMBL" id="SAL81846.1"/>
    </source>
</evidence>
<protein>
    <submittedName>
        <fullName evidence="1">Uncharacterized protein</fullName>
    </submittedName>
</protein>
<dbReference type="Pfam" id="PF14891">
    <property type="entry name" value="Peptidase_M91"/>
    <property type="match status" value="1"/>
</dbReference>
<gene>
    <name evidence="1" type="ORF">AWB68_06286</name>
</gene>
<sequence length="394" mass="44303">MTLRTETELIDGTVRRPSNEEKVNFRRNVDESLAQIRSTEVGSSLLDDIVRAGHELVILRATPPVGNKCKQTEASLIAGAAACYKELLSFKSLWDKVQELTSAGRITEQHPAVKKFMKFYAPQAQGGNMEAYQYASKQNLLPLAHKKEEQKQLEKDAGRRKVSSLQRCLIAYHIMDHLTPGPGTGAQVLWDPKSVGVCMDLAANRRAAWMDRPPWIALAHELIHGWRLVTGRCVFQPGGIEDYWEEAMTVGLPPYDRCRFTENRFRHVKALPLRTYYGESTLNRSNHAAVKHGEVGSRLQPISFSIKIVGGGPNDPLVFDYDIRPAGKPDKIISGKTDAGGRATLIAQWMTDGEIRFRGFGAFGRVETQWQKILLSRQMTLQFGRYSFICEPVY</sequence>
<dbReference type="AlphaFoldDB" id="A0A158KL41"/>
<proteinExistence type="predicted"/>
<accession>A0A158KL41</accession>
<reference evidence="1" key="1">
    <citation type="submission" date="2016-01" db="EMBL/GenBank/DDBJ databases">
        <authorList>
            <person name="Peeters C."/>
        </authorList>
    </citation>
    <scope>NUCLEOTIDE SEQUENCE [LARGE SCALE GENOMIC DNA]</scope>
    <source>
        <strain evidence="1">LMG 22940</strain>
    </source>
</reference>
<dbReference type="EMBL" id="FCON02000110">
    <property type="protein sequence ID" value="SAL81846.1"/>
    <property type="molecule type" value="Genomic_DNA"/>
</dbReference>
<dbReference type="InterPro" id="IPR028208">
    <property type="entry name" value="Effector_pro_NleD-like"/>
</dbReference>